<protein>
    <submittedName>
        <fullName evidence="1">Uncharacterized protein DUF4260</fullName>
    </submittedName>
</protein>
<evidence type="ECO:0000313" key="2">
    <source>
        <dbReference type="Proteomes" id="UP000323136"/>
    </source>
</evidence>
<dbReference type="RefSeq" id="WP_148868159.1">
    <property type="nucleotide sequence ID" value="NZ_VNIA01000001.1"/>
</dbReference>
<comment type="caution">
    <text evidence="1">The sequence shown here is derived from an EMBL/GenBank/DDBJ whole genome shotgun (WGS) entry which is preliminary data.</text>
</comment>
<sequence>MKNTLKIEELAQFIFGILLFSQTEYAWWIFPAFILLPDIGMVGYLFNTKIGAITYNLFHNKAIALTILVTGMFILKNEFYTLIGVILFSHSAMDRFFGYGLKYPDSFKNTHLGKIGKD</sequence>
<organism evidence="1 2">
    <name type="scientific">Tenacibaculum adriaticum</name>
    <dbReference type="NCBI Taxonomy" id="413713"/>
    <lineage>
        <taxon>Bacteria</taxon>
        <taxon>Pseudomonadati</taxon>
        <taxon>Bacteroidota</taxon>
        <taxon>Flavobacteriia</taxon>
        <taxon>Flavobacteriales</taxon>
        <taxon>Flavobacteriaceae</taxon>
        <taxon>Tenacibaculum</taxon>
    </lineage>
</organism>
<dbReference type="Pfam" id="PF14079">
    <property type="entry name" value="DUF4260"/>
    <property type="match status" value="1"/>
</dbReference>
<evidence type="ECO:0000313" key="1">
    <source>
        <dbReference type="EMBL" id="TYP99433.1"/>
    </source>
</evidence>
<dbReference type="AlphaFoldDB" id="A0A5S5DU09"/>
<dbReference type="InterPro" id="IPR025356">
    <property type="entry name" value="DUF4260"/>
</dbReference>
<name>A0A5S5DU09_9FLAO</name>
<accession>A0A5S5DU09</accession>
<keyword evidence="2" id="KW-1185">Reference proteome</keyword>
<proteinExistence type="predicted"/>
<dbReference type="Proteomes" id="UP000323136">
    <property type="component" value="Unassembled WGS sequence"/>
</dbReference>
<reference evidence="1 2" key="1">
    <citation type="submission" date="2019-07" db="EMBL/GenBank/DDBJ databases">
        <title>Genomic Encyclopedia of Type Strains, Phase IV (KMG-IV): sequencing the most valuable type-strain genomes for metagenomic binning, comparative biology and taxonomic classification.</title>
        <authorList>
            <person name="Goeker M."/>
        </authorList>
    </citation>
    <scope>NUCLEOTIDE SEQUENCE [LARGE SCALE GENOMIC DNA]</scope>
    <source>
        <strain evidence="1 2">DSM 18961</strain>
    </source>
</reference>
<dbReference type="EMBL" id="VNIA01000001">
    <property type="protein sequence ID" value="TYP99433.1"/>
    <property type="molecule type" value="Genomic_DNA"/>
</dbReference>
<dbReference type="OrthoDB" id="9813911at2"/>
<gene>
    <name evidence="1" type="ORF">C7447_10129</name>
</gene>